<protein>
    <submittedName>
        <fullName evidence="1">Uncharacterized protein</fullName>
    </submittedName>
</protein>
<sequence>MKWFLLEILQFVKTSNNILGVIFGFFISYLWKRMGKVQVVYLQDKELNVERKGKLVREDGDENFLVDIYNNKGIDLYITETKLKRVGSEYAVLPKDDKINEGTLDEIIIVKAESVKRVCLTTLNSSGGIKDGDIIKFKFHNNVNRFVLPWPCKNIKEIKINKNDVSLNSECVNPH</sequence>
<name>A0A7Y9B0T1_9FIRM</name>
<dbReference type="RefSeq" id="WP_178978530.1">
    <property type="nucleotide sequence ID" value="NZ_JABXYR010000002.1"/>
</dbReference>
<gene>
    <name evidence="1" type="ORF">HW270_05050</name>
</gene>
<reference evidence="1 2" key="1">
    <citation type="submission" date="2020-06" db="EMBL/GenBank/DDBJ databases">
        <title>Mogibacterium timidum strain W9173 genomic sequence.</title>
        <authorList>
            <person name="Wade W.G."/>
            <person name="Johnston C.D."/>
            <person name="Chen T."/>
            <person name="Dewhirst F.E."/>
        </authorList>
    </citation>
    <scope>NUCLEOTIDE SEQUENCE [LARGE SCALE GENOMIC DNA]</scope>
    <source>
        <strain evidence="1 2">W9173</strain>
    </source>
</reference>
<keyword evidence="2" id="KW-1185">Reference proteome</keyword>
<evidence type="ECO:0000313" key="1">
    <source>
        <dbReference type="EMBL" id="NWO23433.1"/>
    </source>
</evidence>
<evidence type="ECO:0000313" key="2">
    <source>
        <dbReference type="Proteomes" id="UP000526307"/>
    </source>
</evidence>
<proteinExistence type="predicted"/>
<dbReference type="Proteomes" id="UP000526307">
    <property type="component" value="Unassembled WGS sequence"/>
</dbReference>
<accession>A0A7Y9B0T1</accession>
<dbReference type="EMBL" id="JABXYR010000002">
    <property type="protein sequence ID" value="NWO23433.1"/>
    <property type="molecule type" value="Genomic_DNA"/>
</dbReference>
<comment type="caution">
    <text evidence="1">The sequence shown here is derived from an EMBL/GenBank/DDBJ whole genome shotgun (WGS) entry which is preliminary data.</text>
</comment>
<dbReference type="AlphaFoldDB" id="A0A7Y9B0T1"/>
<organism evidence="1 2">
    <name type="scientific">Mogibacterium timidum</name>
    <dbReference type="NCBI Taxonomy" id="35519"/>
    <lineage>
        <taxon>Bacteria</taxon>
        <taxon>Bacillati</taxon>
        <taxon>Bacillota</taxon>
        <taxon>Clostridia</taxon>
        <taxon>Peptostreptococcales</taxon>
        <taxon>Anaerovoracaceae</taxon>
        <taxon>Mogibacterium</taxon>
    </lineage>
</organism>